<dbReference type="RefSeq" id="WP_141198661.1">
    <property type="nucleotide sequence ID" value="NZ_CP041186.1"/>
</dbReference>
<keyword evidence="2" id="KW-1185">Reference proteome</keyword>
<evidence type="ECO:0000313" key="2">
    <source>
        <dbReference type="Proteomes" id="UP000315995"/>
    </source>
</evidence>
<proteinExistence type="predicted"/>
<reference evidence="1 2" key="1">
    <citation type="submission" date="2019-06" db="EMBL/GenBank/DDBJ databases">
        <title>Persicimonas caeni gen. nov., sp. nov., a predatory bacterium isolated from solar saltern.</title>
        <authorList>
            <person name="Wang S."/>
        </authorList>
    </citation>
    <scope>NUCLEOTIDE SEQUENCE [LARGE SCALE GENOMIC DNA]</scope>
    <source>
        <strain evidence="1 2">YN101</strain>
    </source>
</reference>
<dbReference type="Proteomes" id="UP000315995">
    <property type="component" value="Chromosome"/>
</dbReference>
<dbReference type="EMBL" id="CP041186">
    <property type="protein sequence ID" value="QDG52189.1"/>
    <property type="molecule type" value="Genomic_DNA"/>
</dbReference>
<accession>A0A5B8Y740</accession>
<sequence>MKHIASKLNAIRQSIARLEPSAPDAARSDASLYDAVRRELVRHRVEWLPSLTLVSREETDTETMDGLPELRHLVELEVVYVDCDSGESLTQVWSGESIHHDEEGIQMAADQAVEAALSAQFMLGSADDAAAEPTRSTNHHIHLLEVAPAAPASAIIERLHDLGLSDEQVGLFGQWMADMEEVDDISEISRARMLAWYQRLSASSDDELLTKVMDAVATLDAVA</sequence>
<protein>
    <submittedName>
        <fullName evidence="1">Uncharacterized protein</fullName>
    </submittedName>
</protein>
<name>A0A4Y6PVP4_PERCE</name>
<accession>A0A4Y6PVP4</accession>
<gene>
    <name evidence="1" type="ORF">FIV42_16005</name>
</gene>
<dbReference type="AlphaFoldDB" id="A0A4Y6PVP4"/>
<evidence type="ECO:0000313" key="1">
    <source>
        <dbReference type="EMBL" id="QDG52189.1"/>
    </source>
</evidence>
<organism evidence="1 2">
    <name type="scientific">Persicimonas caeni</name>
    <dbReference type="NCBI Taxonomy" id="2292766"/>
    <lineage>
        <taxon>Bacteria</taxon>
        <taxon>Deltaproteobacteria</taxon>
        <taxon>Bradymonadales</taxon>
        <taxon>Bradymonadaceae</taxon>
        <taxon>Persicimonas</taxon>
    </lineage>
</organism>